<dbReference type="EMBL" id="IACJ01060813">
    <property type="protein sequence ID" value="LAA45269.1"/>
    <property type="molecule type" value="Transcribed_RNA"/>
</dbReference>
<dbReference type="AlphaFoldDB" id="A0A2D4FDH1"/>
<dbReference type="EMBL" id="IACJ01060816">
    <property type="protein sequence ID" value="LAA45280.1"/>
    <property type="molecule type" value="Transcribed_RNA"/>
</dbReference>
<organism evidence="1">
    <name type="scientific">Micrurus corallinus</name>
    <name type="common">Brazilian coral snake</name>
    <dbReference type="NCBI Taxonomy" id="54390"/>
    <lineage>
        <taxon>Eukaryota</taxon>
        <taxon>Metazoa</taxon>
        <taxon>Chordata</taxon>
        <taxon>Craniata</taxon>
        <taxon>Vertebrata</taxon>
        <taxon>Euteleostomi</taxon>
        <taxon>Lepidosauria</taxon>
        <taxon>Squamata</taxon>
        <taxon>Bifurcata</taxon>
        <taxon>Unidentata</taxon>
        <taxon>Episquamata</taxon>
        <taxon>Toxicofera</taxon>
        <taxon>Serpentes</taxon>
        <taxon>Colubroidea</taxon>
        <taxon>Elapidae</taxon>
        <taxon>Elapinae</taxon>
        <taxon>Micrurus</taxon>
    </lineage>
</organism>
<evidence type="ECO:0000313" key="1">
    <source>
        <dbReference type="EMBL" id="LAA45276.1"/>
    </source>
</evidence>
<reference evidence="1" key="1">
    <citation type="submission" date="2017-07" db="EMBL/GenBank/DDBJ databases">
        <authorList>
            <person name="Mikheyev A."/>
            <person name="Grau M."/>
        </authorList>
    </citation>
    <scope>NUCLEOTIDE SEQUENCE</scope>
    <source>
        <tissue evidence="1">Venom_gland</tissue>
    </source>
</reference>
<protein>
    <submittedName>
        <fullName evidence="1">Uncharacterized protein</fullName>
    </submittedName>
</protein>
<name>A0A2D4FDH1_MICCO</name>
<dbReference type="EMBL" id="IACJ01060814">
    <property type="protein sequence ID" value="LAA45272.1"/>
    <property type="molecule type" value="Transcribed_RNA"/>
</dbReference>
<proteinExistence type="predicted"/>
<accession>A0A2D4FDH1</accession>
<sequence>MGKVTVGVGIPGWMEQKATLYIPDSHFACKINATQKRHVTESYPWPDNCDSVKRWLLKEPANGSKIRVHKFCKFILFPHFLACRGVCRVWCKKKNQKGQPRCCSQSFTYFYTHPAPIKTSGSLITPPWLPP</sequence>
<reference evidence="1" key="2">
    <citation type="submission" date="2017-11" db="EMBL/GenBank/DDBJ databases">
        <title>Coralsnake Venomics: Analyses of Venom Gland Transcriptomes and Proteomes of Six Brazilian Taxa.</title>
        <authorList>
            <person name="Aird S.D."/>
            <person name="Jorge da Silva N."/>
            <person name="Qiu L."/>
            <person name="Villar-Briones A."/>
            <person name="Aparecida-Saddi V."/>
            <person name="Campos-Telles M.P."/>
            <person name="Grau M."/>
            <person name="Mikheyev A.S."/>
        </authorList>
    </citation>
    <scope>NUCLEOTIDE SEQUENCE</scope>
    <source>
        <tissue evidence="1">Venom_gland</tissue>
    </source>
</reference>
<dbReference type="EMBL" id="IACJ01060815">
    <property type="protein sequence ID" value="LAA45276.1"/>
    <property type="molecule type" value="Transcribed_RNA"/>
</dbReference>